<keyword evidence="1" id="KW-0812">Transmembrane</keyword>
<evidence type="ECO:0000259" key="2">
    <source>
        <dbReference type="PROSITE" id="PS51186"/>
    </source>
</evidence>
<evidence type="ECO:0000256" key="1">
    <source>
        <dbReference type="SAM" id="Phobius"/>
    </source>
</evidence>
<dbReference type="RefSeq" id="WP_081723909.1">
    <property type="nucleotide sequence ID" value="NZ_JACOOS010000026.1"/>
</dbReference>
<accession>A0ABR7FUZ6</accession>
<evidence type="ECO:0000313" key="4">
    <source>
        <dbReference type="Proteomes" id="UP000635828"/>
    </source>
</evidence>
<proteinExistence type="predicted"/>
<protein>
    <submittedName>
        <fullName evidence="3">GNAT family N-acetyltransferase</fullName>
    </submittedName>
</protein>
<dbReference type="InterPro" id="IPR000182">
    <property type="entry name" value="GNAT_dom"/>
</dbReference>
<keyword evidence="1" id="KW-1133">Transmembrane helix</keyword>
<feature type="domain" description="N-acetyltransferase" evidence="2">
    <location>
        <begin position="1"/>
        <end position="195"/>
    </location>
</feature>
<dbReference type="InterPro" id="IPR002711">
    <property type="entry name" value="HNH"/>
</dbReference>
<dbReference type="CDD" id="cd04301">
    <property type="entry name" value="NAT_SF"/>
    <property type="match status" value="1"/>
</dbReference>
<name>A0ABR7FUZ6_9FIRM</name>
<comment type="caution">
    <text evidence="3">The sequence shown here is derived from an EMBL/GenBank/DDBJ whole genome shotgun (WGS) entry which is preliminary data.</text>
</comment>
<gene>
    <name evidence="3" type="ORF">H8S22_15820</name>
</gene>
<dbReference type="Pfam" id="PF02517">
    <property type="entry name" value="Rce1-like"/>
    <property type="match status" value="1"/>
</dbReference>
<dbReference type="Gene3D" id="1.10.30.50">
    <property type="match status" value="1"/>
</dbReference>
<dbReference type="InterPro" id="IPR003675">
    <property type="entry name" value="Rce1/LyrA-like_dom"/>
</dbReference>
<dbReference type="Gene3D" id="3.40.630.30">
    <property type="match status" value="1"/>
</dbReference>
<dbReference type="Pfam" id="PF00583">
    <property type="entry name" value="Acetyltransf_1"/>
    <property type="match status" value="1"/>
</dbReference>
<dbReference type="CDD" id="cd00085">
    <property type="entry name" value="HNHc"/>
    <property type="match status" value="1"/>
</dbReference>
<dbReference type="SUPFAM" id="SSF55729">
    <property type="entry name" value="Acyl-CoA N-acyltransferases (Nat)"/>
    <property type="match status" value="1"/>
</dbReference>
<dbReference type="InterPro" id="IPR016181">
    <property type="entry name" value="Acyl_CoA_acyltransferase"/>
</dbReference>
<dbReference type="EMBL" id="JACOOS010000026">
    <property type="protein sequence ID" value="MBC5678979.1"/>
    <property type="molecule type" value="Genomic_DNA"/>
</dbReference>
<feature type="transmembrane region" description="Helical" evidence="1">
    <location>
        <begin position="235"/>
        <end position="254"/>
    </location>
</feature>
<keyword evidence="1" id="KW-0472">Membrane</keyword>
<dbReference type="Proteomes" id="UP000635828">
    <property type="component" value="Unassembled WGS sequence"/>
</dbReference>
<keyword evidence="4" id="KW-1185">Reference proteome</keyword>
<reference evidence="3 4" key="1">
    <citation type="submission" date="2020-08" db="EMBL/GenBank/DDBJ databases">
        <title>Genome public.</title>
        <authorList>
            <person name="Liu C."/>
            <person name="Sun Q."/>
        </authorList>
    </citation>
    <scope>NUCLEOTIDE SEQUENCE [LARGE SCALE GENOMIC DNA]</scope>
    <source>
        <strain evidence="3 4">NSJ-7</strain>
    </source>
</reference>
<dbReference type="Pfam" id="PF01844">
    <property type="entry name" value="HNH"/>
    <property type="match status" value="1"/>
</dbReference>
<dbReference type="SMART" id="SM00507">
    <property type="entry name" value="HNHc"/>
    <property type="match status" value="1"/>
</dbReference>
<dbReference type="InterPro" id="IPR003615">
    <property type="entry name" value="HNH_nuc"/>
</dbReference>
<dbReference type="PROSITE" id="PS51186">
    <property type="entry name" value="GNAT"/>
    <property type="match status" value="1"/>
</dbReference>
<organism evidence="3 4">
    <name type="scientific">Anaerostipes hominis</name>
    <name type="common">ex Liu et al. 2021</name>
    <dbReference type="NCBI Taxonomy" id="2763018"/>
    <lineage>
        <taxon>Bacteria</taxon>
        <taxon>Bacillati</taxon>
        <taxon>Bacillota</taxon>
        <taxon>Clostridia</taxon>
        <taxon>Lachnospirales</taxon>
        <taxon>Lachnospiraceae</taxon>
        <taxon>Anaerostipes</taxon>
    </lineage>
</organism>
<evidence type="ECO:0000313" key="3">
    <source>
        <dbReference type="EMBL" id="MBC5678979.1"/>
    </source>
</evidence>
<sequence length="366" mass="41441">MEIRLLNEEDDIDAVCGIYAASWKSTYRGIIPQEFLDNIDKEKWREGIQNSELISLVMMNGEKMIGTASYCASRFISLKGFGEIVSLYLLPDYYGNGYGRQLLQAAVDGLSEMGFSEKVKEEAKRKSDFRCVICQEPFVEVHHIIPQNEGDEDTIENAAPLCSRCHDLYGDNPAKRKQIPQMRDYWFEVMEKRNKEGLDALVPIASDPDRVNALRDKGIAIQHTVFAESKGIKEFILLFTISFFFLTQYISIYLTANFHNSKFIMDQRAEKSPLLVNAAAAGVIGPATEELLFRRFLYKGLKSMGKEKSSLISSVIFGLCHRHVIQGIYAALWGKEASQLKSTFFSSYDQQSAVLFTDPLDQPESL</sequence>